<dbReference type="GO" id="GO:1905786">
    <property type="term" value="P:positive regulation of anaphase-promoting complex-dependent catabolic process"/>
    <property type="evidence" value="ECO:0007669"/>
    <property type="project" value="TreeGrafter"/>
</dbReference>
<evidence type="ECO:0000256" key="6">
    <source>
        <dbReference type="SAM" id="MobiDB-lite"/>
    </source>
</evidence>
<dbReference type="EMBL" id="KB445558">
    <property type="protein sequence ID" value="EMC94452.1"/>
    <property type="molecule type" value="Genomic_DNA"/>
</dbReference>
<accession>M2LJQ1</accession>
<evidence type="ECO:0000313" key="8">
    <source>
        <dbReference type="EMBL" id="EMC94452.1"/>
    </source>
</evidence>
<dbReference type="AlphaFoldDB" id="M2LJQ1"/>
<proteinExistence type="inferred from homology"/>
<dbReference type="HOGENOM" id="CLU_014831_4_0_1"/>
<dbReference type="Gene3D" id="2.130.10.10">
    <property type="entry name" value="YVTN repeat-like/Quinoprotein amine dehydrogenase"/>
    <property type="match status" value="2"/>
</dbReference>
<dbReference type="OrthoDB" id="10263272at2759"/>
<feature type="repeat" description="WD" evidence="5">
    <location>
        <begin position="563"/>
        <end position="596"/>
    </location>
</feature>
<protein>
    <recommendedName>
        <fullName evidence="7">CDC20/Fizzy WD40 domain-containing protein</fullName>
    </recommendedName>
</protein>
<keyword evidence="4" id="KW-0131">Cell cycle</keyword>
<feature type="compositionally biased region" description="Low complexity" evidence="6">
    <location>
        <begin position="204"/>
        <end position="213"/>
    </location>
</feature>
<dbReference type="InterPro" id="IPR036322">
    <property type="entry name" value="WD40_repeat_dom_sf"/>
</dbReference>
<dbReference type="Pfam" id="PF00400">
    <property type="entry name" value="WD40"/>
    <property type="match status" value="1"/>
</dbReference>
<evidence type="ECO:0000256" key="1">
    <source>
        <dbReference type="ARBA" id="ARBA00006445"/>
    </source>
</evidence>
<dbReference type="STRING" id="717646.M2LJQ1"/>
<dbReference type="Proteomes" id="UP000011761">
    <property type="component" value="Unassembled WGS sequence"/>
</dbReference>
<dbReference type="PANTHER" id="PTHR19918:SF1">
    <property type="entry name" value="FIZZY-RELATED PROTEIN HOMOLOG"/>
    <property type="match status" value="1"/>
</dbReference>
<dbReference type="GeneID" id="19112761"/>
<dbReference type="PROSITE" id="PS50082">
    <property type="entry name" value="WD_REPEATS_2"/>
    <property type="match status" value="2"/>
</dbReference>
<evidence type="ECO:0000256" key="4">
    <source>
        <dbReference type="ARBA" id="ARBA00023306"/>
    </source>
</evidence>
<dbReference type="OMA" id="WSKNTDE"/>
<keyword evidence="9" id="KW-1185">Reference proteome</keyword>
<evidence type="ECO:0000256" key="3">
    <source>
        <dbReference type="ARBA" id="ARBA00022737"/>
    </source>
</evidence>
<dbReference type="KEGG" id="bcom:BAUCODRAFT_35674"/>
<evidence type="ECO:0000256" key="5">
    <source>
        <dbReference type="PROSITE-ProRule" id="PRU00221"/>
    </source>
</evidence>
<evidence type="ECO:0000256" key="2">
    <source>
        <dbReference type="ARBA" id="ARBA00022574"/>
    </source>
</evidence>
<feature type="region of interest" description="Disordered" evidence="6">
    <location>
        <begin position="203"/>
        <end position="224"/>
    </location>
</feature>
<feature type="repeat" description="WD" evidence="5">
    <location>
        <begin position="387"/>
        <end position="419"/>
    </location>
</feature>
<dbReference type="PROSITE" id="PS00678">
    <property type="entry name" value="WD_REPEATS_1"/>
    <property type="match status" value="1"/>
</dbReference>
<dbReference type="PROSITE" id="PS50294">
    <property type="entry name" value="WD_REPEATS_REGION"/>
    <property type="match status" value="2"/>
</dbReference>
<gene>
    <name evidence="8" type="ORF">BAUCODRAFT_35674</name>
</gene>
<dbReference type="InterPro" id="IPR033010">
    <property type="entry name" value="Cdc20/Fizzy"/>
</dbReference>
<comment type="similarity">
    <text evidence="1">Belongs to the WD repeat CDC20/Fizzy family.</text>
</comment>
<dbReference type="Pfam" id="PF24807">
    <property type="entry name" value="WD40_CDC20-Fz"/>
    <property type="match status" value="1"/>
</dbReference>
<dbReference type="InterPro" id="IPR001680">
    <property type="entry name" value="WD40_rpt"/>
</dbReference>
<organism evidence="8 9">
    <name type="scientific">Baudoinia panamericana (strain UAMH 10762)</name>
    <name type="common">Angels' share fungus</name>
    <name type="synonym">Baudoinia compniacensis (strain UAMH 10762)</name>
    <dbReference type="NCBI Taxonomy" id="717646"/>
    <lineage>
        <taxon>Eukaryota</taxon>
        <taxon>Fungi</taxon>
        <taxon>Dikarya</taxon>
        <taxon>Ascomycota</taxon>
        <taxon>Pezizomycotina</taxon>
        <taxon>Dothideomycetes</taxon>
        <taxon>Dothideomycetidae</taxon>
        <taxon>Mycosphaerellales</taxon>
        <taxon>Teratosphaeriaceae</taxon>
        <taxon>Baudoinia</taxon>
    </lineage>
</organism>
<keyword evidence="3" id="KW-0677">Repeat</keyword>
<dbReference type="GO" id="GO:0010997">
    <property type="term" value="F:anaphase-promoting complex binding"/>
    <property type="evidence" value="ECO:0007669"/>
    <property type="project" value="InterPro"/>
</dbReference>
<dbReference type="RefSeq" id="XP_007678011.1">
    <property type="nucleotide sequence ID" value="XM_007679821.1"/>
</dbReference>
<dbReference type="GO" id="GO:0031145">
    <property type="term" value="P:anaphase-promoting complex-dependent catabolic process"/>
    <property type="evidence" value="ECO:0007669"/>
    <property type="project" value="TreeGrafter"/>
</dbReference>
<dbReference type="InterPro" id="IPR019775">
    <property type="entry name" value="WD40_repeat_CS"/>
</dbReference>
<dbReference type="PANTHER" id="PTHR19918">
    <property type="entry name" value="CELL DIVISION CYCLE 20 CDC20 FIZZY -RELATED"/>
    <property type="match status" value="1"/>
</dbReference>
<dbReference type="SMART" id="SM00320">
    <property type="entry name" value="WD40"/>
    <property type="match status" value="5"/>
</dbReference>
<dbReference type="InterPro" id="IPR056150">
    <property type="entry name" value="WD40_CDC20-Fz"/>
</dbReference>
<reference evidence="8 9" key="1">
    <citation type="journal article" date="2012" name="PLoS Pathog.">
        <title>Diverse lifestyles and strategies of plant pathogenesis encoded in the genomes of eighteen Dothideomycetes fungi.</title>
        <authorList>
            <person name="Ohm R.A."/>
            <person name="Feau N."/>
            <person name="Henrissat B."/>
            <person name="Schoch C.L."/>
            <person name="Horwitz B.A."/>
            <person name="Barry K.W."/>
            <person name="Condon B.J."/>
            <person name="Copeland A.C."/>
            <person name="Dhillon B."/>
            <person name="Glaser F."/>
            <person name="Hesse C.N."/>
            <person name="Kosti I."/>
            <person name="LaButti K."/>
            <person name="Lindquist E.A."/>
            <person name="Lucas S."/>
            <person name="Salamov A.A."/>
            <person name="Bradshaw R.E."/>
            <person name="Ciuffetti L."/>
            <person name="Hamelin R.C."/>
            <person name="Kema G.H.J."/>
            <person name="Lawrence C."/>
            <person name="Scott J.A."/>
            <person name="Spatafora J.W."/>
            <person name="Turgeon B.G."/>
            <person name="de Wit P.J.G.M."/>
            <person name="Zhong S."/>
            <person name="Goodwin S.B."/>
            <person name="Grigoriev I.V."/>
        </authorList>
    </citation>
    <scope>NUCLEOTIDE SEQUENCE [LARGE SCALE GENOMIC DNA]</scope>
    <source>
        <strain evidence="8 9">UAMH 10762</strain>
    </source>
</reference>
<evidence type="ECO:0000259" key="7">
    <source>
        <dbReference type="Pfam" id="PF24807"/>
    </source>
</evidence>
<dbReference type="GO" id="GO:1990757">
    <property type="term" value="F:ubiquitin ligase activator activity"/>
    <property type="evidence" value="ECO:0007669"/>
    <property type="project" value="TreeGrafter"/>
</dbReference>
<name>M2LJQ1_BAUPA</name>
<sequence>MEEPPLVDTGIQHGTHDVQTPTLMSPPRSKTPPTIIGKRSHSGQAANGPGRGGSEPVSATALNKALQHMEGAGRARSITPSGSPSRKRQKVHGGGDRFIPNRAGQDLQASYSLLHDDGSPATPSKAHKKTPSDLHFQKREANRTYSNILRSEMFDDEVPQAIPQQYDTFGTKTRTPPANASVLSGPNLTPSTPHKNLFSYGANPTPSLTPRSTSRTERGPNINARSEIFSLSPVKHSSQTMLLSPRKTPRAVSKVPYKVLDAPDLQDDFYLNLVDWGSTDVLAVGLGPSVYLWNRESGKVNQLCQLEGDTVTSVSWIQRGSHLAVGTSKGLLQIYDTVSERRLRTMTGHIARISSLAWNAHILSTGSRDRTILHRDVRMPEQYLRKLVGHKQEVCGLKWNPDTEQLASGGNDNKIFVWDRMEERWMHRWGEQEGGHKAAVKAIAWSPHQRGLLASGGGTADRCIKFWNTISQAQNSSSTGINGVSPADYTSLGLGLTATSPLVESPLSPNQPNPHLIRSHDTGSQVCNLLFSTLTSELVSTHGYSQHAINIWKYPSMQQVVSLTGHTYRVLYLSMSPDGAVIVTGAGDETLRFWDVFGKREKEGRKGIVGEWGVIR</sequence>
<dbReference type="eggNOG" id="KOG0305">
    <property type="taxonomic scope" value="Eukaryota"/>
</dbReference>
<dbReference type="InterPro" id="IPR015943">
    <property type="entry name" value="WD40/YVTN_repeat-like_dom_sf"/>
</dbReference>
<evidence type="ECO:0000313" key="9">
    <source>
        <dbReference type="Proteomes" id="UP000011761"/>
    </source>
</evidence>
<keyword evidence="2 5" id="KW-0853">WD repeat</keyword>
<dbReference type="SUPFAM" id="SSF50978">
    <property type="entry name" value="WD40 repeat-like"/>
    <property type="match status" value="1"/>
</dbReference>
<feature type="domain" description="CDC20/Fizzy WD40" evidence="7">
    <location>
        <begin position="260"/>
        <end position="474"/>
    </location>
</feature>
<feature type="region of interest" description="Disordered" evidence="6">
    <location>
        <begin position="1"/>
        <end position="134"/>
    </location>
</feature>
<dbReference type="GO" id="GO:0005680">
    <property type="term" value="C:anaphase-promoting complex"/>
    <property type="evidence" value="ECO:0007669"/>
    <property type="project" value="TreeGrafter"/>
</dbReference>